<evidence type="ECO:0000313" key="2">
    <source>
        <dbReference type="Proteomes" id="UP000198551"/>
    </source>
</evidence>
<name>A0A1C4X437_9ACTN</name>
<evidence type="ECO:0000313" key="1">
    <source>
        <dbReference type="EMBL" id="SCF03174.1"/>
    </source>
</evidence>
<dbReference type="InterPro" id="IPR034660">
    <property type="entry name" value="DinB/YfiT-like"/>
</dbReference>
<keyword evidence="2" id="KW-1185">Reference proteome</keyword>
<dbReference type="AlphaFoldDB" id="A0A1C4X437"/>
<gene>
    <name evidence="1" type="ORF">GA0070215_106123</name>
</gene>
<accession>A0A1C4X437</accession>
<protein>
    <submittedName>
        <fullName evidence="1">Uncharacterized protein</fullName>
    </submittedName>
</protein>
<dbReference type="SUPFAM" id="SSF109854">
    <property type="entry name" value="DinB/YfiT-like putative metalloenzymes"/>
    <property type="match status" value="1"/>
</dbReference>
<sequence>MLRRWVTRAAETEAGALLAVLERNRRTFAWKTDGLDDGPAHGDRREHHEPGDLIANMALVEADWLAVTTAGEGYGPPWESVDVDAEPN</sequence>
<proteinExistence type="predicted"/>
<dbReference type="EMBL" id="FMCV01000006">
    <property type="protein sequence ID" value="SCF03174.1"/>
    <property type="molecule type" value="Genomic_DNA"/>
</dbReference>
<reference evidence="2" key="1">
    <citation type="submission" date="2016-06" db="EMBL/GenBank/DDBJ databases">
        <authorList>
            <person name="Varghese N."/>
        </authorList>
    </citation>
    <scope>NUCLEOTIDE SEQUENCE [LARGE SCALE GENOMIC DNA]</scope>
    <source>
        <strain evidence="2">DSM 45555</strain>
    </source>
</reference>
<dbReference type="Proteomes" id="UP000198551">
    <property type="component" value="Unassembled WGS sequence"/>
</dbReference>
<organism evidence="1 2">
    <name type="scientific">Micromonospora marina</name>
    <dbReference type="NCBI Taxonomy" id="307120"/>
    <lineage>
        <taxon>Bacteria</taxon>
        <taxon>Bacillati</taxon>
        <taxon>Actinomycetota</taxon>
        <taxon>Actinomycetes</taxon>
        <taxon>Micromonosporales</taxon>
        <taxon>Micromonosporaceae</taxon>
        <taxon>Micromonospora</taxon>
    </lineage>
</organism>
<dbReference type="Gene3D" id="1.20.120.450">
    <property type="entry name" value="dinb family like domain"/>
    <property type="match status" value="1"/>
</dbReference>